<proteinExistence type="predicted"/>
<keyword evidence="4" id="KW-1185">Reference proteome</keyword>
<dbReference type="PANTHER" id="PTHR35176:SF1">
    <property type="entry name" value="F420H(2)-DEPENDENT BILIVERDIN REDUCTASE"/>
    <property type="match status" value="1"/>
</dbReference>
<dbReference type="InterPro" id="IPR011576">
    <property type="entry name" value="Pyridox_Oxase_N"/>
</dbReference>
<keyword evidence="1" id="KW-0560">Oxidoreductase</keyword>
<dbReference type="Proteomes" id="UP000035366">
    <property type="component" value="Chromosome"/>
</dbReference>
<dbReference type="RefSeq" id="WP_208899697.1">
    <property type="nucleotide sequence ID" value="NZ_CP011497.1"/>
</dbReference>
<name>A0ABM5TLF2_9ACTN</name>
<sequence>MAIDSEQYLAFWRERHLCTLTTLRPDGSPHVVPVGVTYDAEAGLARVITSGTSAKAGHVRAAGPEGARVAVCQVDGRRWATLEGRARVRTEPERVAEAVRRYAERYERTPRPNPARVVIEIAVERTLGND</sequence>
<organism evidence="3 4">
    <name type="scientific">Streptomyces incarnatus</name>
    <dbReference type="NCBI Taxonomy" id="665007"/>
    <lineage>
        <taxon>Bacteria</taxon>
        <taxon>Bacillati</taxon>
        <taxon>Actinomycetota</taxon>
        <taxon>Actinomycetes</taxon>
        <taxon>Kitasatosporales</taxon>
        <taxon>Streptomycetaceae</taxon>
        <taxon>Streptomyces</taxon>
    </lineage>
</organism>
<feature type="domain" description="Pyridoxamine 5'-phosphate oxidase N-terminal" evidence="2">
    <location>
        <begin position="6"/>
        <end position="126"/>
    </location>
</feature>
<dbReference type="InterPro" id="IPR052019">
    <property type="entry name" value="F420H2_bilvrd_red/Heme_oxyg"/>
</dbReference>
<evidence type="ECO:0000256" key="1">
    <source>
        <dbReference type="ARBA" id="ARBA00023002"/>
    </source>
</evidence>
<dbReference type="PANTHER" id="PTHR35176">
    <property type="entry name" value="HEME OXYGENASE HI_0854-RELATED"/>
    <property type="match status" value="1"/>
</dbReference>
<accession>A0ABM5TLF2</accession>
<dbReference type="InterPro" id="IPR012349">
    <property type="entry name" value="Split_barrel_FMN-bd"/>
</dbReference>
<gene>
    <name evidence="3" type="ORF">ABB07_17980</name>
</gene>
<reference evidence="3 4" key="1">
    <citation type="journal article" date="2015" name="ISME J.">
        <title>Draft Genome Sequence of Streptomyces incarnatus NRRL8089, which Produces the Nucleoside Antibiotic Sinefungin.</title>
        <authorList>
            <person name="Oshima K."/>
            <person name="Hattori M."/>
            <person name="Shimizu H."/>
            <person name="Fukuda K."/>
            <person name="Nemoto M."/>
            <person name="Inagaki K."/>
            <person name="Tamura T."/>
        </authorList>
    </citation>
    <scope>NUCLEOTIDE SEQUENCE [LARGE SCALE GENOMIC DNA]</scope>
    <source>
        <strain evidence="3 4">NRRL 8089</strain>
    </source>
</reference>
<evidence type="ECO:0000313" key="3">
    <source>
        <dbReference type="EMBL" id="AKJ11860.1"/>
    </source>
</evidence>
<dbReference type="EMBL" id="CP011497">
    <property type="protein sequence ID" value="AKJ11860.1"/>
    <property type="molecule type" value="Genomic_DNA"/>
</dbReference>
<dbReference type="NCBIfam" id="TIGR03618">
    <property type="entry name" value="Rv1155_F420"/>
    <property type="match status" value="1"/>
</dbReference>
<dbReference type="Gene3D" id="2.30.110.10">
    <property type="entry name" value="Electron Transport, Fmn-binding Protein, Chain A"/>
    <property type="match status" value="1"/>
</dbReference>
<evidence type="ECO:0000259" key="2">
    <source>
        <dbReference type="Pfam" id="PF01243"/>
    </source>
</evidence>
<dbReference type="SUPFAM" id="SSF50475">
    <property type="entry name" value="FMN-binding split barrel"/>
    <property type="match status" value="1"/>
</dbReference>
<evidence type="ECO:0000313" key="4">
    <source>
        <dbReference type="Proteomes" id="UP000035366"/>
    </source>
</evidence>
<dbReference type="InterPro" id="IPR019920">
    <property type="entry name" value="F420-binding_dom_put"/>
</dbReference>
<dbReference type="Pfam" id="PF01243">
    <property type="entry name" value="PNPOx_N"/>
    <property type="match status" value="1"/>
</dbReference>
<protein>
    <submittedName>
        <fullName evidence="3">Nitrilase</fullName>
    </submittedName>
</protein>